<reference evidence="9 10" key="1">
    <citation type="submission" date="2018-05" db="EMBL/GenBank/DDBJ databases">
        <title>Acuticoccus sediminis sp. nov., isolated from deep-sea sediment of Indian Ocean.</title>
        <authorList>
            <person name="Liu X."/>
            <person name="Lai Q."/>
            <person name="Du Y."/>
            <person name="Sun F."/>
            <person name="Zhang X."/>
            <person name="Wang S."/>
            <person name="Shao Z."/>
        </authorList>
    </citation>
    <scope>NUCLEOTIDE SEQUENCE [LARGE SCALE GENOMIC DNA]</scope>
    <source>
        <strain evidence="9 10">PTG4-2</strain>
    </source>
</reference>
<evidence type="ECO:0000259" key="8">
    <source>
        <dbReference type="Pfam" id="PF04290"/>
    </source>
</evidence>
<dbReference type="AlphaFoldDB" id="A0A8B2NX04"/>
<evidence type="ECO:0000313" key="9">
    <source>
        <dbReference type="EMBL" id="RAI02064.1"/>
    </source>
</evidence>
<proteinExistence type="inferred from homology"/>
<comment type="similarity">
    <text evidence="7">Belongs to the TRAP transporter small permease family.</text>
</comment>
<dbReference type="GO" id="GO:0022857">
    <property type="term" value="F:transmembrane transporter activity"/>
    <property type="evidence" value="ECO:0007669"/>
    <property type="project" value="UniProtKB-UniRule"/>
</dbReference>
<keyword evidence="10" id="KW-1185">Reference proteome</keyword>
<evidence type="ECO:0000256" key="7">
    <source>
        <dbReference type="RuleBase" id="RU369079"/>
    </source>
</evidence>
<keyword evidence="6 7" id="KW-0472">Membrane</keyword>
<evidence type="ECO:0000256" key="5">
    <source>
        <dbReference type="ARBA" id="ARBA00022989"/>
    </source>
</evidence>
<feature type="domain" description="Tripartite ATP-independent periplasmic transporters DctQ component" evidence="8">
    <location>
        <begin position="65"/>
        <end position="184"/>
    </location>
</feature>
<gene>
    <name evidence="9" type="ORF">DLJ53_11850</name>
</gene>
<dbReference type="GO" id="GO:0005886">
    <property type="term" value="C:plasma membrane"/>
    <property type="evidence" value="ECO:0007669"/>
    <property type="project" value="UniProtKB-SubCell"/>
</dbReference>
<keyword evidence="3" id="KW-1003">Cell membrane</keyword>
<name>A0A8B2NX04_9HYPH</name>
<feature type="transmembrane region" description="Helical" evidence="7">
    <location>
        <begin position="87"/>
        <end position="116"/>
    </location>
</feature>
<organism evidence="9 10">
    <name type="scientific">Acuticoccus sediminis</name>
    <dbReference type="NCBI Taxonomy" id="2184697"/>
    <lineage>
        <taxon>Bacteria</taxon>
        <taxon>Pseudomonadati</taxon>
        <taxon>Pseudomonadota</taxon>
        <taxon>Alphaproteobacteria</taxon>
        <taxon>Hyphomicrobiales</taxon>
        <taxon>Amorphaceae</taxon>
        <taxon>Acuticoccus</taxon>
    </lineage>
</organism>
<keyword evidence="4 7" id="KW-0812">Transmembrane</keyword>
<evidence type="ECO:0000313" key="10">
    <source>
        <dbReference type="Proteomes" id="UP000249590"/>
    </source>
</evidence>
<feature type="transmembrane region" description="Helical" evidence="7">
    <location>
        <begin position="168"/>
        <end position="189"/>
    </location>
</feature>
<keyword evidence="5 7" id="KW-1133">Transmembrane helix</keyword>
<protein>
    <recommendedName>
        <fullName evidence="7">TRAP transporter small permease protein</fullName>
    </recommendedName>
</protein>
<feature type="transmembrane region" description="Helical" evidence="7">
    <location>
        <begin position="128"/>
        <end position="148"/>
    </location>
</feature>
<keyword evidence="2 7" id="KW-0813">Transport</keyword>
<evidence type="ECO:0000256" key="6">
    <source>
        <dbReference type="ARBA" id="ARBA00023136"/>
    </source>
</evidence>
<dbReference type="Proteomes" id="UP000249590">
    <property type="component" value="Unassembled WGS sequence"/>
</dbReference>
<evidence type="ECO:0000256" key="3">
    <source>
        <dbReference type="ARBA" id="ARBA00022475"/>
    </source>
</evidence>
<dbReference type="EMBL" id="QHHQ01000002">
    <property type="protein sequence ID" value="RAI02064.1"/>
    <property type="molecule type" value="Genomic_DNA"/>
</dbReference>
<dbReference type="InterPro" id="IPR055348">
    <property type="entry name" value="DctQ"/>
</dbReference>
<comment type="function">
    <text evidence="7">Part of the tripartite ATP-independent periplasmic (TRAP) transport system.</text>
</comment>
<evidence type="ECO:0000256" key="4">
    <source>
        <dbReference type="ARBA" id="ARBA00022692"/>
    </source>
</evidence>
<evidence type="ECO:0000256" key="2">
    <source>
        <dbReference type="ARBA" id="ARBA00022448"/>
    </source>
</evidence>
<dbReference type="Pfam" id="PF04290">
    <property type="entry name" value="DctQ"/>
    <property type="match status" value="1"/>
</dbReference>
<comment type="subcellular location">
    <subcellularLocation>
        <location evidence="7">Cell inner membrane</location>
        <topology evidence="7">Multi-pass membrane protein</topology>
    </subcellularLocation>
    <subcellularLocation>
        <location evidence="1">Cell membrane</location>
        <topology evidence="1">Multi-pass membrane protein</topology>
    </subcellularLocation>
</comment>
<accession>A0A8B2NX04</accession>
<keyword evidence="7" id="KW-0997">Cell inner membrane</keyword>
<comment type="caution">
    <text evidence="9">The sequence shown here is derived from an EMBL/GenBank/DDBJ whole genome shotgun (WGS) entry which is preliminary data.</text>
</comment>
<feature type="transmembrane region" description="Helical" evidence="7">
    <location>
        <begin position="47"/>
        <end position="67"/>
    </location>
</feature>
<evidence type="ECO:0000256" key="1">
    <source>
        <dbReference type="ARBA" id="ARBA00004651"/>
    </source>
</evidence>
<sequence length="207" mass="21816">MISGASRHSPGIRILTGSCHSRCRTIVSLKNEWGGCTMHVQLAQRAVNALAVLAALLLVAIATYTSIDAIVRKLASTALPGAVDVVGYGLGIVIALGLPYCTMQLGHVAVPVFVTMIPGRLGAVVRRLAPLLSTIFFVLMAWQIGRVALKRMASGDQMWMIAVETWPIWIGITALLCVTALTQAAVLVLPEDANAADTSAMLKGEAA</sequence>
<comment type="subunit">
    <text evidence="7">The complex comprises the extracytoplasmic solute receptor protein and the two transmembrane proteins.</text>
</comment>